<comment type="catalytic activity">
    <reaction evidence="3 4">
        <text>[thioredoxin]-disulfide + L-methionine + H2O = L-methionine (S)-S-oxide + [thioredoxin]-dithiol</text>
        <dbReference type="Rhea" id="RHEA:19993"/>
        <dbReference type="Rhea" id="RHEA-COMP:10698"/>
        <dbReference type="Rhea" id="RHEA-COMP:10700"/>
        <dbReference type="ChEBI" id="CHEBI:15377"/>
        <dbReference type="ChEBI" id="CHEBI:29950"/>
        <dbReference type="ChEBI" id="CHEBI:50058"/>
        <dbReference type="ChEBI" id="CHEBI:57844"/>
        <dbReference type="ChEBI" id="CHEBI:58772"/>
        <dbReference type="EC" id="1.8.4.11"/>
    </reaction>
</comment>
<evidence type="ECO:0000313" key="6">
    <source>
        <dbReference type="EMBL" id="ARD22332.1"/>
    </source>
</evidence>
<dbReference type="PANTHER" id="PTHR43774">
    <property type="entry name" value="PEPTIDE METHIONINE SULFOXIDE REDUCTASE"/>
    <property type="match status" value="1"/>
</dbReference>
<evidence type="ECO:0000256" key="1">
    <source>
        <dbReference type="ARBA" id="ARBA00023002"/>
    </source>
</evidence>
<feature type="domain" description="Peptide methionine sulphoxide reductase MsrA" evidence="5">
    <location>
        <begin position="8"/>
        <end position="159"/>
    </location>
</feature>
<comment type="function">
    <text evidence="4">Has an important function as a repair enzyme for proteins that have been inactivated by oxidation. Catalyzes the reversible oxidation-reduction of methionine sulfoxide in proteins to methionine.</text>
</comment>
<dbReference type="EMBL" id="CP020472">
    <property type="protein sequence ID" value="ARD22332.1"/>
    <property type="molecule type" value="Genomic_DNA"/>
</dbReference>
<feature type="active site" evidence="4">
    <location>
        <position position="14"/>
    </location>
</feature>
<evidence type="ECO:0000313" key="7">
    <source>
        <dbReference type="Proteomes" id="UP000191820"/>
    </source>
</evidence>
<proteinExistence type="inferred from homology"/>
<evidence type="ECO:0000256" key="4">
    <source>
        <dbReference type="HAMAP-Rule" id="MF_01401"/>
    </source>
</evidence>
<dbReference type="InterPro" id="IPR036509">
    <property type="entry name" value="Met_Sox_Rdtase_MsrA_sf"/>
</dbReference>
<organism evidence="6 7">
    <name type="scientific">Shewanella japonica</name>
    <dbReference type="NCBI Taxonomy" id="93973"/>
    <lineage>
        <taxon>Bacteria</taxon>
        <taxon>Pseudomonadati</taxon>
        <taxon>Pseudomonadota</taxon>
        <taxon>Gammaproteobacteria</taxon>
        <taxon>Alteromonadales</taxon>
        <taxon>Shewanellaceae</taxon>
        <taxon>Shewanella</taxon>
    </lineage>
</organism>
<evidence type="ECO:0000256" key="3">
    <source>
        <dbReference type="ARBA" id="ARBA00048782"/>
    </source>
</evidence>
<name>A0ABN4YN62_9GAMM</name>
<keyword evidence="7" id="KW-1185">Reference proteome</keyword>
<sequence>MGITMTLATFGAGCFWGVEYFFKQVEGVLDAKCGYMGGNDQYQTYAEVKAGNTGHAEVVQVEFDETIVSYETLVAVFWQNHNPTTLNQQGEDIGTQYRSTIFFHDDQQKEIAESAKQQLIASGKWGNRQIVTEIVPLKRFHIAEEYHQNYLEKNDLPSCHISF</sequence>
<dbReference type="EC" id="1.8.4.11" evidence="4"/>
<evidence type="ECO:0000256" key="2">
    <source>
        <dbReference type="ARBA" id="ARBA00047806"/>
    </source>
</evidence>
<dbReference type="SUPFAM" id="SSF55068">
    <property type="entry name" value="Peptide methionine sulfoxide reductase"/>
    <property type="match status" value="1"/>
</dbReference>
<keyword evidence="1 4" id="KW-0560">Oxidoreductase</keyword>
<protein>
    <recommendedName>
        <fullName evidence="4">Peptide methionine sulfoxide reductase MsrA</fullName>
        <shortName evidence="4">Protein-methionine-S-oxide reductase</shortName>
        <ecNumber evidence="4">1.8.4.11</ecNumber>
    </recommendedName>
    <alternativeName>
        <fullName evidence="4">Peptide-methionine (S)-S-oxide reductase</fullName>
        <shortName evidence="4">Peptide Met(O) reductase</shortName>
    </alternativeName>
</protein>
<comment type="catalytic activity">
    <reaction evidence="2 4">
        <text>L-methionyl-[protein] + [thioredoxin]-disulfide + H2O = L-methionyl-(S)-S-oxide-[protein] + [thioredoxin]-dithiol</text>
        <dbReference type="Rhea" id="RHEA:14217"/>
        <dbReference type="Rhea" id="RHEA-COMP:10698"/>
        <dbReference type="Rhea" id="RHEA-COMP:10700"/>
        <dbReference type="Rhea" id="RHEA-COMP:12313"/>
        <dbReference type="Rhea" id="RHEA-COMP:12315"/>
        <dbReference type="ChEBI" id="CHEBI:15377"/>
        <dbReference type="ChEBI" id="CHEBI:16044"/>
        <dbReference type="ChEBI" id="CHEBI:29950"/>
        <dbReference type="ChEBI" id="CHEBI:44120"/>
        <dbReference type="ChEBI" id="CHEBI:50058"/>
        <dbReference type="EC" id="1.8.4.11"/>
    </reaction>
</comment>
<dbReference type="InterPro" id="IPR002569">
    <property type="entry name" value="Met_Sox_Rdtase_MsrA_dom"/>
</dbReference>
<dbReference type="PANTHER" id="PTHR43774:SF1">
    <property type="entry name" value="PEPTIDE METHIONINE SULFOXIDE REDUCTASE MSRA 2"/>
    <property type="match status" value="1"/>
</dbReference>
<dbReference type="Pfam" id="PF01625">
    <property type="entry name" value="PMSR"/>
    <property type="match status" value="1"/>
</dbReference>
<dbReference type="Proteomes" id="UP000191820">
    <property type="component" value="Chromosome"/>
</dbReference>
<dbReference type="NCBIfam" id="TIGR00401">
    <property type="entry name" value="msrA"/>
    <property type="match status" value="1"/>
</dbReference>
<comment type="similarity">
    <text evidence="4">Belongs to the MsrA Met sulfoxide reductase family.</text>
</comment>
<evidence type="ECO:0000259" key="5">
    <source>
        <dbReference type="Pfam" id="PF01625"/>
    </source>
</evidence>
<dbReference type="HAMAP" id="MF_01401">
    <property type="entry name" value="MsrA"/>
    <property type="match status" value="1"/>
</dbReference>
<reference evidence="6 7" key="1">
    <citation type="submission" date="2017-03" db="EMBL/GenBank/DDBJ databases">
        <title>Genome sequencing of Shewanella japonica KCTC 22435.</title>
        <authorList>
            <person name="Kim K.M."/>
        </authorList>
    </citation>
    <scope>NUCLEOTIDE SEQUENCE [LARGE SCALE GENOMIC DNA]</scope>
    <source>
        <strain evidence="6 7">KCTC 22435</strain>
    </source>
</reference>
<accession>A0ABN4YN62</accession>
<dbReference type="Gene3D" id="3.30.1060.10">
    <property type="entry name" value="Peptide methionine sulphoxide reductase MsrA"/>
    <property type="match status" value="1"/>
</dbReference>
<gene>
    <name evidence="4" type="primary">msrA</name>
    <name evidence="6" type="ORF">SJ2017_2034</name>
</gene>